<dbReference type="RefSeq" id="WP_025228768.1">
    <property type="nucleotide sequence ID" value="NZ_CP007139.1"/>
</dbReference>
<dbReference type="EMBL" id="CP007139">
    <property type="protein sequence ID" value="AIE87324.1"/>
    <property type="molecule type" value="Genomic_DNA"/>
</dbReference>
<dbReference type="Gene3D" id="3.20.20.510">
    <property type="entry name" value="Uncharacterised protein PF12979, DUF3863"/>
    <property type="match status" value="1"/>
</dbReference>
<evidence type="ECO:0000313" key="2">
    <source>
        <dbReference type="Proteomes" id="UP000027982"/>
    </source>
</evidence>
<organism evidence="1 2">
    <name type="scientific">Fimbriimonas ginsengisoli Gsoil 348</name>
    <dbReference type="NCBI Taxonomy" id="661478"/>
    <lineage>
        <taxon>Bacteria</taxon>
        <taxon>Bacillati</taxon>
        <taxon>Armatimonadota</taxon>
        <taxon>Fimbriimonadia</taxon>
        <taxon>Fimbriimonadales</taxon>
        <taxon>Fimbriimonadaceae</taxon>
        <taxon>Fimbriimonas</taxon>
    </lineage>
</organism>
<dbReference type="OrthoDB" id="2488311at2"/>
<dbReference type="Proteomes" id="UP000027982">
    <property type="component" value="Chromosome"/>
</dbReference>
<name>A0A068NYS3_FIMGI</name>
<proteinExistence type="predicted"/>
<reference evidence="1 2" key="1">
    <citation type="journal article" date="2014" name="PLoS ONE">
        <title>The first complete genome sequence of the class fimbriimonadia in the phylum armatimonadetes.</title>
        <authorList>
            <person name="Hu Z.Y."/>
            <person name="Wang Y.Z."/>
            <person name="Im W.T."/>
            <person name="Wang S.Y."/>
            <person name="Zhao G.P."/>
            <person name="Zheng H.J."/>
            <person name="Quan Z.X."/>
        </authorList>
    </citation>
    <scope>NUCLEOTIDE SEQUENCE [LARGE SCALE GENOMIC DNA]</scope>
    <source>
        <strain evidence="1">Gsoil 348</strain>
    </source>
</reference>
<gene>
    <name evidence="1" type="ORF">OP10G_3956</name>
</gene>
<keyword evidence="2" id="KW-1185">Reference proteome</keyword>
<dbReference type="AlphaFoldDB" id="A0A068NYS3"/>
<protein>
    <submittedName>
        <fullName evidence="1">Uncharacterized protein</fullName>
    </submittedName>
</protein>
<accession>A0A068NYS3</accession>
<evidence type="ECO:0000313" key="1">
    <source>
        <dbReference type="EMBL" id="AIE87324.1"/>
    </source>
</evidence>
<dbReference type="STRING" id="661478.OP10G_3956"/>
<dbReference type="KEGG" id="fgi:OP10G_3956"/>
<dbReference type="HOGENOM" id="CLU_475549_0_0_0"/>
<sequence>MVRDSHSIRCINVVNFIRGVEPRFATDLLLPVRKQMELILEHRLPATWLLQFDALVAGPFVGFLKGHMAKDHEVGFWFEMNEMLCKAAEVEWRGRPGFEWDHLPPVAFTIGYTPEERIKLADTAMQHFKSIWGRYPSSVASWNLDSITIAHLTERYGVDAYAVCRDQIATDGFTIWGAPIAGYYPSKTNCWSPALDRKNQIDAPIFRMLGQDPVYYYDTEFKLPSGRVIREPDTMEPTWTSGQSPEFVKNFLHMISDEPTLKFAYAQLGQENSFPWEGTAEGYPMQMKALAHLRDAGSVHVETMGESGRRFKRSFRTTPPQAQVMLNDPFGNTDPAEKSIWYQSRFYRADLHIKGDLAFLRDLTVYSDRNPQPFLNKATRLNDVEQRMPAILDGFHWRKGGEKPGAGGFLELDGQRMRMAGEPRVREEGGTLTVDLPMQGGTSVNVRFEERQITIHHSARGGKFGVVFEWDPSKSAFVGVEGKRAKYRHDPFEYSVEIRQGTASASPEGWTVLEEQGSVALHMAQAD</sequence>